<dbReference type="EMBL" id="JBHUDG010000010">
    <property type="protein sequence ID" value="MFD1629774.1"/>
    <property type="molecule type" value="Genomic_DNA"/>
</dbReference>
<feature type="transmembrane region" description="Helical" evidence="1">
    <location>
        <begin position="130"/>
        <end position="148"/>
    </location>
</feature>
<dbReference type="PANTHER" id="PTHR31061">
    <property type="entry name" value="LD22376P"/>
    <property type="match status" value="1"/>
</dbReference>
<dbReference type="Proteomes" id="UP001597118">
    <property type="component" value="Unassembled WGS sequence"/>
</dbReference>
<gene>
    <name evidence="2" type="ORF">ACFSAH_07800</name>
</gene>
<keyword evidence="2" id="KW-0808">Transferase</keyword>
<feature type="transmembrane region" description="Helical" evidence="1">
    <location>
        <begin position="205"/>
        <end position="228"/>
    </location>
</feature>
<keyword evidence="1" id="KW-1133">Transmembrane helix</keyword>
<reference evidence="3" key="1">
    <citation type="journal article" date="2019" name="Int. J. Syst. Evol. Microbiol.">
        <title>The Global Catalogue of Microorganisms (GCM) 10K type strain sequencing project: providing services to taxonomists for standard genome sequencing and annotation.</title>
        <authorList>
            <consortium name="The Broad Institute Genomics Platform"/>
            <consortium name="The Broad Institute Genome Sequencing Center for Infectious Disease"/>
            <person name="Wu L."/>
            <person name="Ma J."/>
        </authorList>
    </citation>
    <scope>NUCLEOTIDE SEQUENCE [LARGE SCALE GENOMIC DNA]</scope>
    <source>
        <strain evidence="3">CCUG 53762</strain>
    </source>
</reference>
<feature type="transmembrane region" description="Helical" evidence="1">
    <location>
        <begin position="344"/>
        <end position="366"/>
    </location>
</feature>
<sequence>MKNEPLNIEFVKQRLLSLDVMRGLIMILLAAESCMLYESLSNITADDSFAGNLVKQFFHHPWRGLRFWDLVQPAFMLMAGSALYISWHGKSKKGISWESNFNHILVRSFRLFLFGTALHCVYAGKLVWELWNVLTQLSVTTIIAWLIIRKSGTWQIVFSLFLLLLTELMYRFIQIPGFDQPFIEHHNFGAYMDTVLMGKINSDGWVAINFIPTAAHTIWGVVAGKLLISSRTNRQKVNYLIVYGIIALIAGYALDLSNVTPIIKRISTSSFVLVSGGWVLLIMAFLFWINDVKKQSKYAWIFTVVGMNAIFIYLFFNTVGMQWFNDFVAIFVKGFLGLTELSDQIMSVMSAIVALLAEWYLCYWLYQKKIFFKL</sequence>
<evidence type="ECO:0000313" key="2">
    <source>
        <dbReference type="EMBL" id="MFD1629774.1"/>
    </source>
</evidence>
<dbReference type="RefSeq" id="WP_379662155.1">
    <property type="nucleotide sequence ID" value="NZ_JBHUDG010000010.1"/>
</dbReference>
<keyword evidence="1" id="KW-0812">Transmembrane</keyword>
<accession>A0ABW4IBQ8</accession>
<protein>
    <submittedName>
        <fullName evidence="2">Acyltransferase family protein</fullName>
    </submittedName>
</protein>
<dbReference type="GO" id="GO:0016746">
    <property type="term" value="F:acyltransferase activity"/>
    <property type="evidence" value="ECO:0007669"/>
    <property type="project" value="UniProtKB-KW"/>
</dbReference>
<proteinExistence type="predicted"/>
<evidence type="ECO:0000256" key="1">
    <source>
        <dbReference type="SAM" id="Phobius"/>
    </source>
</evidence>
<keyword evidence="1" id="KW-0472">Membrane</keyword>
<feature type="transmembrane region" description="Helical" evidence="1">
    <location>
        <begin position="237"/>
        <end position="254"/>
    </location>
</feature>
<name>A0ABW4IBQ8_9SPHI</name>
<dbReference type="PANTHER" id="PTHR31061:SF24">
    <property type="entry name" value="LD22376P"/>
    <property type="match status" value="1"/>
</dbReference>
<evidence type="ECO:0000313" key="3">
    <source>
        <dbReference type="Proteomes" id="UP001597118"/>
    </source>
</evidence>
<feature type="transmembrane region" description="Helical" evidence="1">
    <location>
        <begin position="300"/>
        <end position="324"/>
    </location>
</feature>
<organism evidence="2 3">
    <name type="scientific">Pseudopedobacter beijingensis</name>
    <dbReference type="NCBI Taxonomy" id="1207056"/>
    <lineage>
        <taxon>Bacteria</taxon>
        <taxon>Pseudomonadati</taxon>
        <taxon>Bacteroidota</taxon>
        <taxon>Sphingobacteriia</taxon>
        <taxon>Sphingobacteriales</taxon>
        <taxon>Sphingobacteriaceae</taxon>
        <taxon>Pseudopedobacter</taxon>
    </lineage>
</organism>
<keyword evidence="3" id="KW-1185">Reference proteome</keyword>
<feature type="transmembrane region" description="Helical" evidence="1">
    <location>
        <begin position="266"/>
        <end position="288"/>
    </location>
</feature>
<feature type="transmembrane region" description="Helical" evidence="1">
    <location>
        <begin position="155"/>
        <end position="173"/>
    </location>
</feature>
<keyword evidence="2" id="KW-0012">Acyltransferase</keyword>
<comment type="caution">
    <text evidence="2">The sequence shown here is derived from an EMBL/GenBank/DDBJ whole genome shotgun (WGS) entry which is preliminary data.</text>
</comment>
<feature type="transmembrane region" description="Helical" evidence="1">
    <location>
        <begin position="70"/>
        <end position="87"/>
    </location>
</feature>